<dbReference type="CDD" id="cd24142">
    <property type="entry name" value="ACL4-like"/>
    <property type="match status" value="1"/>
</dbReference>
<dbReference type="Gene3D" id="1.25.40.10">
    <property type="entry name" value="Tetratricopeptide repeat domain"/>
    <property type="match status" value="2"/>
</dbReference>
<reference evidence="5" key="1">
    <citation type="journal article" date="2010" name="Genome Biol.">
        <title>Genome sequence of the necrotrophic plant pathogen Pythium ultimum reveals original pathogenicity mechanisms and effector repertoire.</title>
        <authorList>
            <person name="Levesque C.A."/>
            <person name="Brouwer H."/>
            <person name="Cano L."/>
            <person name="Hamilton J.P."/>
            <person name="Holt C."/>
            <person name="Huitema E."/>
            <person name="Raffaele S."/>
            <person name="Robideau G.P."/>
            <person name="Thines M."/>
            <person name="Win J."/>
            <person name="Zerillo M.M."/>
            <person name="Beakes G.W."/>
            <person name="Boore J.L."/>
            <person name="Busam D."/>
            <person name="Dumas B."/>
            <person name="Ferriera S."/>
            <person name="Fuerstenberg S.I."/>
            <person name="Gachon C.M."/>
            <person name="Gaulin E."/>
            <person name="Govers F."/>
            <person name="Grenville-Briggs L."/>
            <person name="Horner N."/>
            <person name="Hostetler J."/>
            <person name="Jiang R.H."/>
            <person name="Johnson J."/>
            <person name="Krajaejun T."/>
            <person name="Lin H."/>
            <person name="Meijer H.J."/>
            <person name="Moore B."/>
            <person name="Morris P."/>
            <person name="Phuntmart V."/>
            <person name="Puiu D."/>
            <person name="Shetty J."/>
            <person name="Stajich J.E."/>
            <person name="Tripathy S."/>
            <person name="Wawra S."/>
            <person name="van West P."/>
            <person name="Whitty B.R."/>
            <person name="Coutinho P.M."/>
            <person name="Henrissat B."/>
            <person name="Martin F."/>
            <person name="Thomas P.D."/>
            <person name="Tyler B.M."/>
            <person name="De Vries R.P."/>
            <person name="Kamoun S."/>
            <person name="Yandell M."/>
            <person name="Tisserat N."/>
            <person name="Buell C.R."/>
        </authorList>
    </citation>
    <scope>NUCLEOTIDE SEQUENCE</scope>
    <source>
        <strain evidence="5">DAOM:BR144</strain>
    </source>
</reference>
<dbReference type="InterPro" id="IPR011990">
    <property type="entry name" value="TPR-like_helical_dom_sf"/>
</dbReference>
<dbReference type="AlphaFoldDB" id="K3WJZ9"/>
<dbReference type="Pfam" id="PF13181">
    <property type="entry name" value="TPR_8"/>
    <property type="match status" value="2"/>
</dbReference>
<protein>
    <submittedName>
        <fullName evidence="4">Uncharacterized protein</fullName>
    </submittedName>
</protein>
<dbReference type="STRING" id="431595.K3WJZ9"/>
<keyword evidence="1 2" id="KW-0802">TPR repeat</keyword>
<dbReference type="InParanoid" id="K3WJZ9"/>
<dbReference type="OMA" id="ETYMTDL"/>
<feature type="repeat" description="TPR" evidence="2">
    <location>
        <begin position="48"/>
        <end position="81"/>
    </location>
</feature>
<dbReference type="PANTHER" id="PTHR12558">
    <property type="entry name" value="CELL DIVISION CYCLE 16,23,27"/>
    <property type="match status" value="1"/>
</dbReference>
<reference evidence="5" key="2">
    <citation type="submission" date="2010-04" db="EMBL/GenBank/DDBJ databases">
        <authorList>
            <person name="Buell R."/>
            <person name="Hamilton J."/>
            <person name="Hostetler J."/>
        </authorList>
    </citation>
    <scope>NUCLEOTIDE SEQUENCE [LARGE SCALE GENOMIC DNA]</scope>
    <source>
        <strain evidence="5">DAOM:BR144</strain>
    </source>
</reference>
<dbReference type="PROSITE" id="PS50005">
    <property type="entry name" value="TPR"/>
    <property type="match status" value="2"/>
</dbReference>
<feature type="compositionally biased region" description="Acidic residues" evidence="3">
    <location>
        <begin position="312"/>
        <end position="340"/>
    </location>
</feature>
<dbReference type="GO" id="GO:0051301">
    <property type="term" value="P:cell division"/>
    <property type="evidence" value="ECO:0007669"/>
    <property type="project" value="TreeGrafter"/>
</dbReference>
<sequence>MVKGSGKAAKNYSVVELVAKAETLVDQCQPELAVQFYERALLKEPSNTTLLDMVGELSTELNNPDRALEAFQKSIEIAPAQNPGKWFYVAQLVAGEDAEKYSLQGIQYLLQELQQMDPQTNDAMIVKKQLCDAYCALGELYMTDLCDEDNAEERCEGYFAEAMKYDVGLPEPTQAFANLRLTQQRKDEAIPLLEETYRRLNENCDENSLPPLEFRIFTGKLLIEVEKYEEACDVLEAVMQEDDENAELWFLVGTCYRAMDDLSNALEFFERCAHMLKKLKKEFREEFQLQEQLDSVEESIVSIKEAIASRPEDEDDDEDEDDNESDEATGGEQEDVEMEE</sequence>
<accession>K3WJZ9</accession>
<evidence type="ECO:0000256" key="3">
    <source>
        <dbReference type="SAM" id="MobiDB-lite"/>
    </source>
</evidence>
<proteinExistence type="predicted"/>
<dbReference type="InterPro" id="IPR019734">
    <property type="entry name" value="TPR_rpt"/>
</dbReference>
<evidence type="ECO:0000256" key="1">
    <source>
        <dbReference type="ARBA" id="ARBA00022803"/>
    </source>
</evidence>
<dbReference type="VEuPathDB" id="FungiDB:PYU1_G005280"/>
<evidence type="ECO:0000313" key="5">
    <source>
        <dbReference type="Proteomes" id="UP000019132"/>
    </source>
</evidence>
<reference evidence="4" key="3">
    <citation type="submission" date="2015-02" db="UniProtKB">
        <authorList>
            <consortium name="EnsemblProtists"/>
        </authorList>
    </citation>
    <scope>IDENTIFICATION</scope>
    <source>
        <strain evidence="4">DAOM BR144</strain>
    </source>
</reference>
<name>K3WJZ9_GLOUD</name>
<feature type="region of interest" description="Disordered" evidence="3">
    <location>
        <begin position="305"/>
        <end position="340"/>
    </location>
</feature>
<dbReference type="eggNOG" id="ENOG502QSAH">
    <property type="taxonomic scope" value="Eukaryota"/>
</dbReference>
<feature type="repeat" description="TPR" evidence="2">
    <location>
        <begin position="246"/>
        <end position="279"/>
    </location>
</feature>
<evidence type="ECO:0000256" key="2">
    <source>
        <dbReference type="PROSITE-ProRule" id="PRU00339"/>
    </source>
</evidence>
<dbReference type="PANTHER" id="PTHR12558:SF50">
    <property type="entry name" value="ASSEMBLY CHAPERONE OF RPL4-RELATED"/>
    <property type="match status" value="1"/>
</dbReference>
<dbReference type="SMART" id="SM00028">
    <property type="entry name" value="TPR"/>
    <property type="match status" value="3"/>
</dbReference>
<dbReference type="Proteomes" id="UP000019132">
    <property type="component" value="Unassembled WGS sequence"/>
</dbReference>
<evidence type="ECO:0000313" key="4">
    <source>
        <dbReference type="EnsemblProtists" id="PYU1_T005291"/>
    </source>
</evidence>
<dbReference type="EnsemblProtists" id="PYU1_T005291">
    <property type="protein sequence ID" value="PYU1_T005291"/>
    <property type="gene ID" value="PYU1_G005280"/>
</dbReference>
<dbReference type="HOGENOM" id="CLU_040959_1_0_1"/>
<keyword evidence="5" id="KW-1185">Reference proteome</keyword>
<organism evidence="4 5">
    <name type="scientific">Globisporangium ultimum (strain ATCC 200006 / CBS 805.95 / DAOM BR144)</name>
    <name type="common">Pythium ultimum</name>
    <dbReference type="NCBI Taxonomy" id="431595"/>
    <lineage>
        <taxon>Eukaryota</taxon>
        <taxon>Sar</taxon>
        <taxon>Stramenopiles</taxon>
        <taxon>Oomycota</taxon>
        <taxon>Peronosporomycetes</taxon>
        <taxon>Pythiales</taxon>
        <taxon>Pythiaceae</taxon>
        <taxon>Globisporangium</taxon>
    </lineage>
</organism>
<dbReference type="EMBL" id="GL376633">
    <property type="status" value="NOT_ANNOTATED_CDS"/>
    <property type="molecule type" value="Genomic_DNA"/>
</dbReference>
<dbReference type="SUPFAM" id="SSF48452">
    <property type="entry name" value="TPR-like"/>
    <property type="match status" value="1"/>
</dbReference>